<comment type="caution">
    <text evidence="2">The sequence shown here is derived from an EMBL/GenBank/DDBJ whole genome shotgun (WGS) entry which is preliminary data.</text>
</comment>
<evidence type="ECO:0000313" key="4">
    <source>
        <dbReference type="Proteomes" id="UP000234181"/>
    </source>
</evidence>
<dbReference type="AlphaFoldDB" id="A0AB38E094"/>
<evidence type="ECO:0000313" key="1">
    <source>
        <dbReference type="EMBL" id="SON79531.1"/>
    </source>
</evidence>
<proteinExistence type="predicted"/>
<sequence>MFDHLDEDQGVVEIVSHGMPSGGQEGLDRLRDDYSPKSGLIKCCFEA</sequence>
<dbReference type="EMBL" id="OCYT01000086">
    <property type="protein sequence ID" value="SON79531.1"/>
    <property type="molecule type" value="Genomic_DNA"/>
</dbReference>
<evidence type="ECO:0000313" key="2">
    <source>
        <dbReference type="EMBL" id="SON86590.1"/>
    </source>
</evidence>
<reference evidence="3 4" key="1">
    <citation type="submission" date="2017-10" db="EMBL/GenBank/DDBJ databases">
        <authorList>
            <person name="Regsiter A."/>
            <person name="William W."/>
        </authorList>
    </citation>
    <scope>NUCLEOTIDE SEQUENCE [LARGE SCALE GENOMIC DNA]</scope>
    <source>
        <strain evidence="1 4">CFBP6984</strain>
        <strain evidence="2 3">CFBP7430</strain>
    </source>
</reference>
<dbReference type="Proteomes" id="UP000234166">
    <property type="component" value="Unassembled WGS sequence"/>
</dbReference>
<evidence type="ECO:0000313" key="3">
    <source>
        <dbReference type="Proteomes" id="UP000234166"/>
    </source>
</evidence>
<organism evidence="2 3">
    <name type="scientific">Xanthomonas campestris pv. phaseoli</name>
    <dbReference type="NCBI Taxonomy" id="317013"/>
    <lineage>
        <taxon>Bacteria</taxon>
        <taxon>Pseudomonadati</taxon>
        <taxon>Pseudomonadota</taxon>
        <taxon>Gammaproteobacteria</taxon>
        <taxon>Lysobacterales</taxon>
        <taxon>Lysobacteraceae</taxon>
        <taxon>Xanthomonas</taxon>
    </lineage>
</organism>
<dbReference type="Proteomes" id="UP000234181">
    <property type="component" value="Unassembled WGS sequence"/>
</dbReference>
<name>A0AB38E094_XANCH</name>
<gene>
    <name evidence="1" type="ORF">XAP6984_310181</name>
    <name evidence="2" type="ORF">XAP7430_260180</name>
</gene>
<protein>
    <submittedName>
        <fullName evidence="2">Uncharacterized protein</fullName>
    </submittedName>
</protein>
<keyword evidence="4" id="KW-1185">Reference proteome</keyword>
<dbReference type="EMBL" id="OCYS01000079">
    <property type="protein sequence ID" value="SON86590.1"/>
    <property type="molecule type" value="Genomic_DNA"/>
</dbReference>
<accession>A0AB38E094</accession>